<feature type="domain" description="HMG box" evidence="5">
    <location>
        <begin position="114"/>
        <end position="191"/>
    </location>
</feature>
<protein>
    <recommendedName>
        <fullName evidence="5">HMG box domain-containing protein</fullName>
    </recommendedName>
</protein>
<dbReference type="Pfam" id="PF00505">
    <property type="entry name" value="HMG_box"/>
    <property type="match status" value="1"/>
</dbReference>
<keyword evidence="1 3" id="KW-0238">DNA-binding</keyword>
<dbReference type="InterPro" id="IPR036910">
    <property type="entry name" value="HMG_box_dom_sf"/>
</dbReference>
<dbReference type="GeneID" id="59375366"/>
<feature type="compositionally biased region" description="Basic residues" evidence="4">
    <location>
        <begin position="212"/>
        <end position="221"/>
    </location>
</feature>
<feature type="compositionally biased region" description="Acidic residues" evidence="4">
    <location>
        <begin position="247"/>
        <end position="259"/>
    </location>
</feature>
<dbReference type="SUPFAM" id="SSF47095">
    <property type="entry name" value="HMG-box"/>
    <property type="match status" value="1"/>
</dbReference>
<dbReference type="RefSeq" id="XP_036633614.1">
    <property type="nucleotide sequence ID" value="XM_036775112.1"/>
</dbReference>
<dbReference type="PANTHER" id="PTHR46040:SF3">
    <property type="entry name" value="HIGH MOBILITY GROUP PROTEIN 2"/>
    <property type="match status" value="1"/>
</dbReference>
<feature type="compositionally biased region" description="Acidic residues" evidence="4">
    <location>
        <begin position="275"/>
        <end position="291"/>
    </location>
</feature>
<evidence type="ECO:0000256" key="4">
    <source>
        <dbReference type="SAM" id="MobiDB-lite"/>
    </source>
</evidence>
<keyword evidence="7" id="KW-1185">Reference proteome</keyword>
<evidence type="ECO:0000256" key="1">
    <source>
        <dbReference type="ARBA" id="ARBA00023125"/>
    </source>
</evidence>
<dbReference type="AlphaFoldDB" id="A0A8H6ZWN2"/>
<dbReference type="PANTHER" id="PTHR46040">
    <property type="entry name" value="HIGH MOBILITY GROUP PROTEIN 2"/>
    <property type="match status" value="1"/>
</dbReference>
<evidence type="ECO:0000256" key="2">
    <source>
        <dbReference type="ARBA" id="ARBA00023242"/>
    </source>
</evidence>
<reference evidence="6" key="1">
    <citation type="submission" date="2019-07" db="EMBL/GenBank/DDBJ databases">
        <authorList>
            <person name="Palmer J.M."/>
        </authorList>
    </citation>
    <scope>NUCLEOTIDE SEQUENCE</scope>
    <source>
        <strain evidence="6">PC9</strain>
    </source>
</reference>
<comment type="caution">
    <text evidence="6">The sequence shown here is derived from an EMBL/GenBank/DDBJ whole genome shotgun (WGS) entry which is preliminary data.</text>
</comment>
<feature type="compositionally biased region" description="Basic and acidic residues" evidence="4">
    <location>
        <begin position="186"/>
        <end position="196"/>
    </location>
</feature>
<dbReference type="EMBL" id="JACETU010000003">
    <property type="protein sequence ID" value="KAF7433587.1"/>
    <property type="molecule type" value="Genomic_DNA"/>
</dbReference>
<proteinExistence type="predicted"/>
<dbReference type="GO" id="GO:0010468">
    <property type="term" value="P:regulation of gene expression"/>
    <property type="evidence" value="ECO:0007669"/>
    <property type="project" value="TreeGrafter"/>
</dbReference>
<gene>
    <name evidence="6" type="ORF">PC9H_005548</name>
</gene>
<dbReference type="SMART" id="SM00398">
    <property type="entry name" value="HMG"/>
    <property type="match status" value="1"/>
</dbReference>
<evidence type="ECO:0000256" key="3">
    <source>
        <dbReference type="PROSITE-ProRule" id="PRU00267"/>
    </source>
</evidence>
<dbReference type="OrthoDB" id="1919336at2759"/>
<name>A0A8H6ZWN2_PLEOS</name>
<evidence type="ECO:0000313" key="6">
    <source>
        <dbReference type="EMBL" id="KAF7433587.1"/>
    </source>
</evidence>
<accession>A0A8H6ZWN2</accession>
<feature type="region of interest" description="Disordered" evidence="4">
    <location>
        <begin position="186"/>
        <end position="311"/>
    </location>
</feature>
<feature type="DNA-binding region" description="HMG box" evidence="3">
    <location>
        <begin position="114"/>
        <end position="191"/>
    </location>
</feature>
<dbReference type="InterPro" id="IPR009071">
    <property type="entry name" value="HMG_box_dom"/>
</dbReference>
<feature type="compositionally biased region" description="Low complexity" evidence="4">
    <location>
        <begin position="222"/>
        <end position="242"/>
    </location>
</feature>
<dbReference type="VEuPathDB" id="FungiDB:PC9H_005548"/>
<sequence>MANLADGATMDFHRNQLALSLDNVAAAMRQCASMADHFAQLIRASAVTPINPQMVHGHPALQAPVVPNGGGIVGAPLAESNDGEKTRKRKAPAEDVAEEGKKKRSKKPKDPNAPRRPASSYILYQNHVRKDLRAKFPTLSNAELLSMISKQWAEMTEDEKLYPDASVPLQIYHQATADAKEKFQADKKAYENRSPEEVAAATMAAEEAAAAKKVRKPRAPKAPKVPVQQLAAPAAPKAVVSSSHDEASDESDEDSDEDNPALPKGVAAKSAQQSDSEEEESDEEDDDDEEEHQGKRQKGGPAPAGKRRNHA</sequence>
<dbReference type="GO" id="GO:0003677">
    <property type="term" value="F:DNA binding"/>
    <property type="evidence" value="ECO:0007669"/>
    <property type="project" value="UniProtKB-UniRule"/>
</dbReference>
<feature type="region of interest" description="Disordered" evidence="4">
    <location>
        <begin position="72"/>
        <end position="120"/>
    </location>
</feature>
<dbReference type="GO" id="GO:0005634">
    <property type="term" value="C:nucleus"/>
    <property type="evidence" value="ECO:0007669"/>
    <property type="project" value="UniProtKB-UniRule"/>
</dbReference>
<dbReference type="InterPro" id="IPR051965">
    <property type="entry name" value="ChromReg_NeuronalGeneExpr"/>
</dbReference>
<organism evidence="6 7">
    <name type="scientific">Pleurotus ostreatus</name>
    <name type="common">Oyster mushroom</name>
    <name type="synonym">White-rot fungus</name>
    <dbReference type="NCBI Taxonomy" id="5322"/>
    <lineage>
        <taxon>Eukaryota</taxon>
        <taxon>Fungi</taxon>
        <taxon>Dikarya</taxon>
        <taxon>Basidiomycota</taxon>
        <taxon>Agaricomycotina</taxon>
        <taxon>Agaricomycetes</taxon>
        <taxon>Agaricomycetidae</taxon>
        <taxon>Agaricales</taxon>
        <taxon>Pleurotineae</taxon>
        <taxon>Pleurotaceae</taxon>
        <taxon>Pleurotus</taxon>
    </lineage>
</organism>
<dbReference type="Proteomes" id="UP000623687">
    <property type="component" value="Unassembled WGS sequence"/>
</dbReference>
<feature type="compositionally biased region" description="Low complexity" evidence="4">
    <location>
        <begin position="197"/>
        <end position="208"/>
    </location>
</feature>
<dbReference type="PROSITE" id="PS50118">
    <property type="entry name" value="HMG_BOX_2"/>
    <property type="match status" value="1"/>
</dbReference>
<evidence type="ECO:0000259" key="5">
    <source>
        <dbReference type="PROSITE" id="PS50118"/>
    </source>
</evidence>
<keyword evidence="2 3" id="KW-0539">Nucleus</keyword>
<evidence type="ECO:0000313" key="7">
    <source>
        <dbReference type="Proteomes" id="UP000623687"/>
    </source>
</evidence>
<dbReference type="Gene3D" id="1.10.30.10">
    <property type="entry name" value="High mobility group box domain"/>
    <property type="match status" value="1"/>
</dbReference>